<comment type="pathway">
    <text evidence="3 14">Sulfur metabolism; hydrogen sulfide biosynthesis; sulfite from sulfate: step 2/3.</text>
</comment>
<sequence>MSHASELIETDIEAYLKQHEHKDLLRFITCGSVDDGKSTFIGRLLHDSALVYEDQLAAVRQDSTRYGTTGEEVDLALLVDGLQSEREQGITIDVAYRYFSTDRRKFIIADTPGHEQYTRNMATGASTAQLAVILVDARNGVQVQTRRHSYICSLLGIRHVILAVNKMDLVDWDEATFAAIRDEYTAFARRLGIPDVRCVPLSALKGDNVVHRGEHLGWHDGPTLMELLETVEAKAERNLRNLRLPVQTVIRPSHDFRGFAGTLAAGTVRPGDPVVALPSGRRSRVERIVTHDGDLAVAFPPQAVTVTLADEIDVSRGDVLAGPEHPATVDDTLDARIVWMAEQPLLPGRQYDLKLGTATVPAVVERIHHRIDVNTLEHHGAEELGLNEIGLCRVQLSAPVPFDPYEEIANTGAFIVIDRVSLHTVGAGMVTRAATEAAGAEPDVPRREPVLTKAQRAGQKGQRPCIVWLTGLSGAGKSSLANALEQALFRRGYHSYLIDAGNVRHGLSHDLDFSRDARAENIRRIAETATMFVDAGLITVCASLSPFRDDRAMVRERVEPGEFIEVHVDAALEACREKDLDGLYARAEAGEIEGLPGVDIPYEAPEQPEVRVDTVAEELEDSVRRILAALEERGVLR</sequence>
<dbReference type="EC" id="2.7.1.25" evidence="14"/>
<dbReference type="SUPFAM" id="SSF50447">
    <property type="entry name" value="Translation proteins"/>
    <property type="match status" value="1"/>
</dbReference>
<comment type="similarity">
    <text evidence="5">In the N-terminal section; belongs to the TRAFAC class translation factor GTPase superfamily. Classic translation factor GTPase family. CysN/NodQ subfamily.</text>
</comment>
<comment type="similarity">
    <text evidence="4">In the C-terminal section; belongs to the APS kinase family.</text>
</comment>
<comment type="function">
    <text evidence="14">Catalyzes the synthesis of activated sulfate.</text>
</comment>
<evidence type="ECO:0000256" key="2">
    <source>
        <dbReference type="ARBA" id="ARBA00002357"/>
    </source>
</evidence>
<dbReference type="InterPro" id="IPR050100">
    <property type="entry name" value="TRAFAC_GTPase_members"/>
</dbReference>
<name>A0ABS1E4I2_9GAMM</name>
<comment type="pathway">
    <text evidence="13">Sulfur metabolism; hydrogen sulfide biosynthesis; sulfite from sulfate: step 1/3.</text>
</comment>
<dbReference type="PRINTS" id="PR00315">
    <property type="entry name" value="ELONGATNFCT"/>
</dbReference>
<keyword evidence="8 13" id="KW-0547">Nucleotide-binding</keyword>
<keyword evidence="6 13" id="KW-0808">Transferase</keyword>
<protein>
    <recommendedName>
        <fullName evidence="13 14">Multifunctional fusion protein</fullName>
    </recommendedName>
    <domain>
        <recommendedName>
            <fullName evidence="13">Sulfate adenylyltransferase subunit 1</fullName>
            <ecNumber evidence="13">2.7.7.4</ecNumber>
        </recommendedName>
        <alternativeName>
            <fullName evidence="13">ATP-sulfurylase large subunit</fullName>
        </alternativeName>
        <alternativeName>
            <fullName evidence="13">Sulfate adenylate transferase</fullName>
            <shortName evidence="13">SAT</shortName>
        </alternativeName>
    </domain>
    <domain>
        <recommendedName>
            <fullName evidence="14">Adenylyl-sulfate kinase</fullName>
            <ecNumber evidence="14">2.7.1.25</ecNumber>
        </recommendedName>
        <alternativeName>
            <fullName evidence="14">APS kinase</fullName>
        </alternativeName>
        <alternativeName>
            <fullName evidence="14">ATP adenosine-5'-phosphosulfate 3'-phosphotransferase</fullName>
        </alternativeName>
        <alternativeName>
            <fullName evidence="14">Adenosine-5'-phosphosulfate kinase</fullName>
        </alternativeName>
    </domain>
</protein>
<keyword evidence="11" id="KW-0511">Multifunctional enzyme</keyword>
<dbReference type="NCBIfam" id="NF003013">
    <property type="entry name" value="PRK03846.1"/>
    <property type="match status" value="1"/>
</dbReference>
<dbReference type="GO" id="GO:0016301">
    <property type="term" value="F:kinase activity"/>
    <property type="evidence" value="ECO:0007669"/>
    <property type="project" value="UniProtKB-KW"/>
</dbReference>
<evidence type="ECO:0000256" key="6">
    <source>
        <dbReference type="ARBA" id="ARBA00022679"/>
    </source>
</evidence>
<comment type="caution">
    <text evidence="16">The sequence shown here is derived from an EMBL/GenBank/DDBJ whole genome shotgun (WGS) entry which is preliminary data.</text>
</comment>
<dbReference type="InterPro" id="IPR000795">
    <property type="entry name" value="T_Tr_GTP-bd_dom"/>
</dbReference>
<feature type="binding site" evidence="13">
    <location>
        <begin position="31"/>
        <end position="38"/>
    </location>
    <ligand>
        <name>GTP</name>
        <dbReference type="ChEBI" id="CHEBI:37565"/>
    </ligand>
</feature>
<feature type="domain" description="Tr-type G" evidence="15">
    <location>
        <begin position="22"/>
        <end position="239"/>
    </location>
</feature>
<dbReference type="SUPFAM" id="SSF52540">
    <property type="entry name" value="P-loop containing nucleoside triphosphate hydrolases"/>
    <property type="match status" value="2"/>
</dbReference>
<evidence type="ECO:0000256" key="10">
    <source>
        <dbReference type="ARBA" id="ARBA00023134"/>
    </source>
</evidence>
<dbReference type="HAMAP" id="MF_00062">
    <property type="entry name" value="Sulf_adenylyltr_sub1"/>
    <property type="match status" value="1"/>
</dbReference>
<comment type="subunit">
    <text evidence="13">Heterodimer composed of CysD, the smaller subunit, and CysN.</text>
</comment>
<dbReference type="EMBL" id="NRSH01000013">
    <property type="protein sequence ID" value="MBK1725878.1"/>
    <property type="molecule type" value="Genomic_DNA"/>
</dbReference>
<evidence type="ECO:0000256" key="13">
    <source>
        <dbReference type="HAMAP-Rule" id="MF_00062"/>
    </source>
</evidence>
<evidence type="ECO:0000313" key="16">
    <source>
        <dbReference type="EMBL" id="MBK1725878.1"/>
    </source>
</evidence>
<keyword evidence="9 13" id="KW-0067">ATP-binding</keyword>
<evidence type="ECO:0000256" key="3">
    <source>
        <dbReference type="ARBA" id="ARBA00004806"/>
    </source>
</evidence>
<evidence type="ECO:0000256" key="5">
    <source>
        <dbReference type="ARBA" id="ARBA00007237"/>
    </source>
</evidence>
<dbReference type="Pfam" id="PF01583">
    <property type="entry name" value="APS_kinase"/>
    <property type="match status" value="1"/>
</dbReference>
<dbReference type="Gene3D" id="3.40.50.300">
    <property type="entry name" value="P-loop containing nucleotide triphosphate hydrolases"/>
    <property type="match status" value="2"/>
</dbReference>
<dbReference type="RefSeq" id="WP_200256450.1">
    <property type="nucleotide sequence ID" value="NZ_NRSH01000013.1"/>
</dbReference>
<evidence type="ECO:0000256" key="14">
    <source>
        <dbReference type="HAMAP-Rule" id="MF_00065"/>
    </source>
</evidence>
<proteinExistence type="inferred from homology"/>
<comment type="function">
    <text evidence="13">With CysD forms the ATP sulfurylase (ATPS) that catalyzes the adenylation of sulfate producing adenosine 5'-phosphosulfate (APS) and diphosphate, the first enzymatic step in sulfur assimilation pathway. APS synthesis involves the formation of a high-energy phosphoric-sulfuric acid anhydride bond driven by GTP hydrolysis by CysN coupled to ATP hydrolysis by CysD.</text>
</comment>
<dbReference type="InterPro" id="IPR011779">
    <property type="entry name" value="SO4_adenylTrfase_lsu"/>
</dbReference>
<evidence type="ECO:0000259" key="15">
    <source>
        <dbReference type="PROSITE" id="PS51722"/>
    </source>
</evidence>
<dbReference type="Pfam" id="PF00009">
    <property type="entry name" value="GTP_EFTU"/>
    <property type="match status" value="1"/>
</dbReference>
<dbReference type="InterPro" id="IPR041757">
    <property type="entry name" value="CysN_GTP-bd"/>
</dbReference>
<dbReference type="PROSITE" id="PS00301">
    <property type="entry name" value="G_TR_1"/>
    <property type="match status" value="1"/>
</dbReference>
<keyword evidence="14 16" id="KW-0418">Kinase</keyword>
<feature type="binding site" evidence="13">
    <location>
        <begin position="110"/>
        <end position="114"/>
    </location>
    <ligand>
        <name>GTP</name>
        <dbReference type="ChEBI" id="CHEBI:37565"/>
    </ligand>
</feature>
<dbReference type="NCBIfam" id="TIGR00455">
    <property type="entry name" value="apsK"/>
    <property type="match status" value="1"/>
</dbReference>
<comment type="similarity">
    <text evidence="13">Belongs to the TRAFAC class translation factor GTPase superfamily. Classic translation factor GTPase family. CysN/NodQ subfamily.</text>
</comment>
<dbReference type="InterPro" id="IPR009000">
    <property type="entry name" value="Transl_B-barrel_sf"/>
</dbReference>
<dbReference type="HAMAP" id="MF_00065">
    <property type="entry name" value="Adenylyl_sulf_kinase"/>
    <property type="match status" value="1"/>
</dbReference>
<dbReference type="InterPro" id="IPR044139">
    <property type="entry name" value="CysN_NoDQ_III"/>
</dbReference>
<dbReference type="CDD" id="cd04095">
    <property type="entry name" value="CysN_NoDQ_III"/>
    <property type="match status" value="1"/>
</dbReference>
<dbReference type="GO" id="GO:0016779">
    <property type="term" value="F:nucleotidyltransferase activity"/>
    <property type="evidence" value="ECO:0007669"/>
    <property type="project" value="UniProtKB-KW"/>
</dbReference>
<dbReference type="InterPro" id="IPR009001">
    <property type="entry name" value="Transl_elong_EF1A/Init_IF2_C"/>
</dbReference>
<evidence type="ECO:0000256" key="9">
    <source>
        <dbReference type="ARBA" id="ARBA00022840"/>
    </source>
</evidence>
<evidence type="ECO:0000256" key="7">
    <source>
        <dbReference type="ARBA" id="ARBA00022695"/>
    </source>
</evidence>
<gene>
    <name evidence="13" type="primary">cysN</name>
    <name evidence="14" type="synonym">cysC</name>
    <name evidence="16" type="ORF">CKO13_02355</name>
</gene>
<dbReference type="InterPro" id="IPR031157">
    <property type="entry name" value="G_TR_CS"/>
</dbReference>
<dbReference type="PANTHER" id="PTHR23115">
    <property type="entry name" value="TRANSLATION FACTOR"/>
    <property type="match status" value="1"/>
</dbReference>
<keyword evidence="10 13" id="KW-0342">GTP-binding</keyword>
<dbReference type="SUPFAM" id="SSF50465">
    <property type="entry name" value="EF-Tu/eEF-1alpha/eIF2-gamma C-terminal domain"/>
    <property type="match status" value="1"/>
</dbReference>
<keyword evidence="7 13" id="KW-0548">Nucleotidyltransferase</keyword>
<evidence type="ECO:0000256" key="1">
    <source>
        <dbReference type="ARBA" id="ARBA00001823"/>
    </source>
</evidence>
<dbReference type="Pfam" id="PF22594">
    <property type="entry name" value="GTP-eEF1A_C"/>
    <property type="match status" value="1"/>
</dbReference>
<dbReference type="InterPro" id="IPR002891">
    <property type="entry name" value="APS"/>
</dbReference>
<dbReference type="EC" id="2.7.7.4" evidence="13"/>
<dbReference type="CDD" id="cd04166">
    <property type="entry name" value="CysN_ATPS"/>
    <property type="match status" value="1"/>
</dbReference>
<dbReference type="Proteomes" id="UP000738126">
    <property type="component" value="Unassembled WGS sequence"/>
</dbReference>
<comment type="function">
    <text evidence="2">APS kinase catalyzes the synthesis of activated sulfate.</text>
</comment>
<evidence type="ECO:0000256" key="12">
    <source>
        <dbReference type="ARBA" id="ARBA00049370"/>
    </source>
</evidence>
<feature type="binding site" evidence="13">
    <location>
        <begin position="165"/>
        <end position="168"/>
    </location>
    <ligand>
        <name>GTP</name>
        <dbReference type="ChEBI" id="CHEBI:37565"/>
    </ligand>
</feature>
<feature type="active site" description="Phosphoserine intermediate" evidence="14">
    <location>
        <position position="545"/>
    </location>
</feature>
<organism evidence="16 17">
    <name type="scientific">Halorhodospira neutriphila</name>
    <dbReference type="NCBI Taxonomy" id="168379"/>
    <lineage>
        <taxon>Bacteria</taxon>
        <taxon>Pseudomonadati</taxon>
        <taxon>Pseudomonadota</taxon>
        <taxon>Gammaproteobacteria</taxon>
        <taxon>Chromatiales</taxon>
        <taxon>Ectothiorhodospiraceae</taxon>
        <taxon>Halorhodospira</taxon>
    </lineage>
</organism>
<keyword evidence="17" id="KW-1185">Reference proteome</keyword>
<dbReference type="NCBIfam" id="TIGR02034">
    <property type="entry name" value="CysN"/>
    <property type="match status" value="1"/>
</dbReference>
<evidence type="ECO:0000256" key="8">
    <source>
        <dbReference type="ARBA" id="ARBA00022741"/>
    </source>
</evidence>
<evidence type="ECO:0000256" key="11">
    <source>
        <dbReference type="ARBA" id="ARBA00023268"/>
    </source>
</evidence>
<dbReference type="NCBIfam" id="NF003478">
    <property type="entry name" value="PRK05124.1"/>
    <property type="match status" value="1"/>
</dbReference>
<dbReference type="NCBIfam" id="NF004035">
    <property type="entry name" value="PRK05506.1"/>
    <property type="match status" value="1"/>
</dbReference>
<comment type="catalytic activity">
    <reaction evidence="12 13">
        <text>sulfate + ATP + H(+) = adenosine 5'-phosphosulfate + diphosphate</text>
        <dbReference type="Rhea" id="RHEA:18133"/>
        <dbReference type="ChEBI" id="CHEBI:15378"/>
        <dbReference type="ChEBI" id="CHEBI:16189"/>
        <dbReference type="ChEBI" id="CHEBI:30616"/>
        <dbReference type="ChEBI" id="CHEBI:33019"/>
        <dbReference type="ChEBI" id="CHEBI:58243"/>
        <dbReference type="EC" id="2.7.7.4"/>
    </reaction>
</comment>
<keyword evidence="14" id="KW-0597">Phosphoprotein</keyword>
<dbReference type="Gene3D" id="2.40.30.10">
    <property type="entry name" value="Translation factors"/>
    <property type="match status" value="2"/>
</dbReference>
<feature type="binding site" evidence="14">
    <location>
        <begin position="471"/>
        <end position="478"/>
    </location>
    <ligand>
        <name>ATP</name>
        <dbReference type="ChEBI" id="CHEBI:30616"/>
    </ligand>
</feature>
<accession>A0ABS1E4I2</accession>
<comment type="catalytic activity">
    <reaction evidence="1 14">
        <text>adenosine 5'-phosphosulfate + ATP = 3'-phosphoadenylyl sulfate + ADP + H(+)</text>
        <dbReference type="Rhea" id="RHEA:24152"/>
        <dbReference type="ChEBI" id="CHEBI:15378"/>
        <dbReference type="ChEBI" id="CHEBI:30616"/>
        <dbReference type="ChEBI" id="CHEBI:58243"/>
        <dbReference type="ChEBI" id="CHEBI:58339"/>
        <dbReference type="ChEBI" id="CHEBI:456216"/>
        <dbReference type="EC" id="2.7.1.25"/>
    </reaction>
</comment>
<dbReference type="CDD" id="cd02027">
    <property type="entry name" value="APSK"/>
    <property type="match status" value="1"/>
</dbReference>
<dbReference type="InterPro" id="IPR054696">
    <property type="entry name" value="GTP-eEF1A_C"/>
</dbReference>
<evidence type="ECO:0000256" key="4">
    <source>
        <dbReference type="ARBA" id="ARBA00005438"/>
    </source>
</evidence>
<evidence type="ECO:0000313" key="17">
    <source>
        <dbReference type="Proteomes" id="UP000738126"/>
    </source>
</evidence>
<dbReference type="InterPro" id="IPR044138">
    <property type="entry name" value="CysN_II"/>
</dbReference>
<comment type="similarity">
    <text evidence="14">Belongs to the APS kinase family.</text>
</comment>
<dbReference type="CDD" id="cd03695">
    <property type="entry name" value="CysN_NodQ_II"/>
    <property type="match status" value="1"/>
</dbReference>
<dbReference type="InterPro" id="IPR059117">
    <property type="entry name" value="APS_kinase_dom"/>
</dbReference>
<dbReference type="InterPro" id="IPR027417">
    <property type="entry name" value="P-loop_NTPase"/>
</dbReference>
<reference evidence="16 17" key="1">
    <citation type="journal article" date="2020" name="Microorganisms">
        <title>Osmotic Adaptation and Compatible Solute Biosynthesis of Phototrophic Bacteria as Revealed from Genome Analyses.</title>
        <authorList>
            <person name="Imhoff J.F."/>
            <person name="Rahn T."/>
            <person name="Kunzel S."/>
            <person name="Keller A."/>
            <person name="Neulinger S.C."/>
        </authorList>
    </citation>
    <scope>NUCLEOTIDE SEQUENCE [LARGE SCALE GENOMIC DNA]</scope>
    <source>
        <strain evidence="16 17">DSM 15116</strain>
    </source>
</reference>
<dbReference type="PROSITE" id="PS51722">
    <property type="entry name" value="G_TR_2"/>
    <property type="match status" value="1"/>
</dbReference>